<reference evidence="4" key="1">
    <citation type="journal article" date="2011" name="Genome Res.">
        <title>Phylogeny-wide analysis of social amoeba genomes highlights ancient origins for complex intercellular communication.</title>
        <authorList>
            <person name="Heidel A.J."/>
            <person name="Lawal H.M."/>
            <person name="Felder M."/>
            <person name="Schilde C."/>
            <person name="Helps N.R."/>
            <person name="Tunggal B."/>
            <person name="Rivero F."/>
            <person name="John U."/>
            <person name="Schleicher M."/>
            <person name="Eichinger L."/>
            <person name="Platzer M."/>
            <person name="Noegel A.A."/>
            <person name="Schaap P."/>
            <person name="Gloeckner G."/>
        </authorList>
    </citation>
    <scope>NUCLEOTIDE SEQUENCE [LARGE SCALE GENOMIC DNA]</scope>
    <source>
        <strain evidence="4">SH3</strain>
    </source>
</reference>
<feature type="domain" description="Methyltransferase" evidence="2">
    <location>
        <begin position="138"/>
        <end position="370"/>
    </location>
</feature>
<dbReference type="CDD" id="cd02440">
    <property type="entry name" value="AdoMet_MTases"/>
    <property type="match status" value="1"/>
</dbReference>
<proteinExistence type="predicted"/>
<evidence type="ECO:0000313" key="4">
    <source>
        <dbReference type="Proteomes" id="UP000007797"/>
    </source>
</evidence>
<feature type="compositionally biased region" description="Basic and acidic residues" evidence="1">
    <location>
        <begin position="244"/>
        <end position="259"/>
    </location>
</feature>
<gene>
    <name evidence="3" type="ORF">DFA_03803</name>
</gene>
<dbReference type="EMBL" id="GL883018">
    <property type="protein sequence ID" value="EGG18309.1"/>
    <property type="molecule type" value="Genomic_DNA"/>
</dbReference>
<dbReference type="InterPro" id="IPR025714">
    <property type="entry name" value="Methyltranfer_dom"/>
</dbReference>
<dbReference type="InterPro" id="IPR029063">
    <property type="entry name" value="SAM-dependent_MTases_sf"/>
</dbReference>
<dbReference type="Pfam" id="PF13679">
    <property type="entry name" value="Methyltransf_32"/>
    <property type="match status" value="1"/>
</dbReference>
<evidence type="ECO:0000259" key="2">
    <source>
        <dbReference type="Pfam" id="PF13679"/>
    </source>
</evidence>
<feature type="compositionally biased region" description="Low complexity" evidence="1">
    <location>
        <begin position="225"/>
        <end position="243"/>
    </location>
</feature>
<dbReference type="PANTHER" id="PTHR12496">
    <property type="entry name" value="CGI-41 METHYLTRANSFERASE"/>
    <property type="match status" value="1"/>
</dbReference>
<name>F4Q0F8_CACFS</name>
<dbReference type="Gene3D" id="3.40.50.150">
    <property type="entry name" value="Vaccinia Virus protein VP39"/>
    <property type="match status" value="1"/>
</dbReference>
<dbReference type="InterPro" id="IPR052220">
    <property type="entry name" value="METTL25"/>
</dbReference>
<dbReference type="GeneID" id="14870642"/>
<evidence type="ECO:0000313" key="3">
    <source>
        <dbReference type="EMBL" id="EGG18309.1"/>
    </source>
</evidence>
<accession>F4Q0F8</accession>
<dbReference type="STRING" id="1054147.F4Q0F8"/>
<feature type="compositionally biased region" description="Basic and acidic residues" evidence="1">
    <location>
        <begin position="465"/>
        <end position="475"/>
    </location>
</feature>
<dbReference type="SUPFAM" id="SSF53335">
    <property type="entry name" value="S-adenosyl-L-methionine-dependent methyltransferases"/>
    <property type="match status" value="1"/>
</dbReference>
<sequence>MNDLIKSYLGGGEGKQVYEWNPPESFKDKTPQEYSRHLAVFIKKYQWLTSARTIDFFIDDLWQLVPEDWRDDLLELTDEESIQFTTGNVIKENWNESLKEFINDAKRLWMPRDVLREDKDWNVKDFSLPSLKLKMNAKKLHEILRMSELLDDCIKSIQPSQVVDIGSGEGYLTQVLSHQFNQSITAVDCSQSFIQGAIKRQNVIENELVGRLIQEKNKTSKVSKQTNQINQINQNNNNVNLNQMDKEKKEDGKEKDGIPKKIKKKLTKEEQDLIVEQKRKERLEKRQEIMNEIGVSGPQMCVATLRPEMTTEEFLEILTRHDQSKDYSNTMLVGLHTCGSLASTMITNYVRCDNISSIVDVGCCYYRVTQHPYQYMSKQCGDLGVVMGAADLKLSCESSERSYSISQNGLDEYRYSMDVHFYRVIFETLLGKNHNYTIRSIPRNHSQNFQSYSLYALKRINNQSKQEEEKEKEDTTSTTSTTNIVPPSIEELNDTYERFKKDKNKISILLLLRGLLAPVLEAFIVIDRWLYLEETKQQSTRPMSSYIIPIFHESLSPRNLVLLSIKQ</sequence>
<dbReference type="OMA" id="LQAPYNW"/>
<protein>
    <recommendedName>
        <fullName evidence="2">Methyltransferase domain-containing protein</fullName>
    </recommendedName>
</protein>
<feature type="region of interest" description="Disordered" evidence="1">
    <location>
        <begin position="217"/>
        <end position="261"/>
    </location>
</feature>
<dbReference type="RefSeq" id="XP_004357132.1">
    <property type="nucleotide sequence ID" value="XM_004357077.1"/>
</dbReference>
<feature type="region of interest" description="Disordered" evidence="1">
    <location>
        <begin position="463"/>
        <end position="486"/>
    </location>
</feature>
<dbReference type="PANTHER" id="PTHR12496:SF0">
    <property type="entry name" value="METHYLTRANSFERASE DOMAIN-CONTAINING PROTEIN"/>
    <property type="match status" value="1"/>
</dbReference>
<organism evidence="3 4">
    <name type="scientific">Cavenderia fasciculata</name>
    <name type="common">Slime mold</name>
    <name type="synonym">Dictyostelium fasciculatum</name>
    <dbReference type="NCBI Taxonomy" id="261658"/>
    <lineage>
        <taxon>Eukaryota</taxon>
        <taxon>Amoebozoa</taxon>
        <taxon>Evosea</taxon>
        <taxon>Eumycetozoa</taxon>
        <taxon>Dictyostelia</taxon>
        <taxon>Acytosteliales</taxon>
        <taxon>Cavenderiaceae</taxon>
        <taxon>Cavenderia</taxon>
    </lineage>
</organism>
<keyword evidence="4" id="KW-1185">Reference proteome</keyword>
<dbReference type="Proteomes" id="UP000007797">
    <property type="component" value="Unassembled WGS sequence"/>
</dbReference>
<dbReference type="AlphaFoldDB" id="F4Q0F8"/>
<evidence type="ECO:0000256" key="1">
    <source>
        <dbReference type="SAM" id="MobiDB-lite"/>
    </source>
</evidence>
<dbReference type="OrthoDB" id="10258156at2759"/>
<dbReference type="KEGG" id="dfa:DFA_03803"/>